<dbReference type="EMBL" id="JAUSTT010000015">
    <property type="protein sequence ID" value="MDQ0176812.1"/>
    <property type="molecule type" value="Genomic_DNA"/>
</dbReference>
<dbReference type="SUPFAM" id="SSF47384">
    <property type="entry name" value="Homodimeric domain of signal transducing histidine kinase"/>
    <property type="match status" value="1"/>
</dbReference>
<protein>
    <recommendedName>
        <fullName evidence="3">histidine kinase</fullName>
        <ecNumber evidence="3">2.7.13.3</ecNumber>
    </recommendedName>
</protein>
<dbReference type="Proteomes" id="UP001223586">
    <property type="component" value="Unassembled WGS sequence"/>
</dbReference>
<dbReference type="InterPro" id="IPR004358">
    <property type="entry name" value="Sig_transdc_His_kin-like_C"/>
</dbReference>
<dbReference type="InterPro" id="IPR005467">
    <property type="entry name" value="His_kinase_dom"/>
</dbReference>
<feature type="domain" description="Histidine kinase" evidence="10">
    <location>
        <begin position="92"/>
        <end position="310"/>
    </location>
</feature>
<dbReference type="GO" id="GO:0016301">
    <property type="term" value="F:kinase activity"/>
    <property type="evidence" value="ECO:0007669"/>
    <property type="project" value="UniProtKB-KW"/>
</dbReference>
<evidence type="ECO:0000256" key="9">
    <source>
        <dbReference type="ARBA" id="ARBA00023012"/>
    </source>
</evidence>
<dbReference type="SMART" id="SM00387">
    <property type="entry name" value="HATPase_c"/>
    <property type="match status" value="1"/>
</dbReference>
<gene>
    <name evidence="11" type="ORF">J2S08_002670</name>
</gene>
<keyword evidence="12" id="KW-1185">Reference proteome</keyword>
<proteinExistence type="predicted"/>
<keyword evidence="5" id="KW-0808">Transferase</keyword>
<dbReference type="InterPro" id="IPR036890">
    <property type="entry name" value="HATPase_C_sf"/>
</dbReference>
<evidence type="ECO:0000256" key="3">
    <source>
        <dbReference type="ARBA" id="ARBA00012438"/>
    </source>
</evidence>
<dbReference type="EC" id="2.7.13.3" evidence="3"/>
<dbReference type="CDD" id="cd00082">
    <property type="entry name" value="HisKA"/>
    <property type="match status" value="1"/>
</dbReference>
<dbReference type="Gene3D" id="1.10.287.130">
    <property type="match status" value="1"/>
</dbReference>
<dbReference type="SUPFAM" id="SSF55874">
    <property type="entry name" value="ATPase domain of HSP90 chaperone/DNA topoisomerase II/histidine kinase"/>
    <property type="match status" value="1"/>
</dbReference>
<dbReference type="PROSITE" id="PS50109">
    <property type="entry name" value="HIS_KIN"/>
    <property type="match status" value="1"/>
</dbReference>
<keyword evidence="9" id="KW-0902">Two-component regulatory system</keyword>
<reference evidence="11 12" key="1">
    <citation type="submission" date="2023-07" db="EMBL/GenBank/DDBJ databases">
        <title>Genomic Encyclopedia of Type Strains, Phase IV (KMG-IV): sequencing the most valuable type-strain genomes for metagenomic binning, comparative biology and taxonomic classification.</title>
        <authorList>
            <person name="Goeker M."/>
        </authorList>
    </citation>
    <scope>NUCLEOTIDE SEQUENCE [LARGE SCALE GENOMIC DNA]</scope>
    <source>
        <strain evidence="11 12">DSM 23837</strain>
    </source>
</reference>
<evidence type="ECO:0000259" key="10">
    <source>
        <dbReference type="PROSITE" id="PS50109"/>
    </source>
</evidence>
<dbReference type="InterPro" id="IPR003594">
    <property type="entry name" value="HATPase_dom"/>
</dbReference>
<dbReference type="SMART" id="SM00388">
    <property type="entry name" value="HisKA"/>
    <property type="match status" value="1"/>
</dbReference>
<dbReference type="Gene3D" id="3.30.565.10">
    <property type="entry name" value="Histidine kinase-like ATPase, C-terminal domain"/>
    <property type="match status" value="1"/>
</dbReference>
<dbReference type="RefSeq" id="WP_307230258.1">
    <property type="nucleotide sequence ID" value="NZ_JAUSTT010000015.1"/>
</dbReference>
<comment type="subcellular location">
    <subcellularLocation>
        <location evidence="2">Membrane</location>
    </subcellularLocation>
</comment>
<dbReference type="InterPro" id="IPR003661">
    <property type="entry name" value="HisK_dim/P_dom"/>
</dbReference>
<evidence type="ECO:0000256" key="2">
    <source>
        <dbReference type="ARBA" id="ARBA00004370"/>
    </source>
</evidence>
<name>A0ABT9WU42_9BACI</name>
<comment type="caution">
    <text evidence="11">The sequence shown here is derived from an EMBL/GenBank/DDBJ whole genome shotgun (WGS) entry which is preliminary data.</text>
</comment>
<evidence type="ECO:0000256" key="1">
    <source>
        <dbReference type="ARBA" id="ARBA00000085"/>
    </source>
</evidence>
<dbReference type="InterPro" id="IPR036097">
    <property type="entry name" value="HisK_dim/P_sf"/>
</dbReference>
<evidence type="ECO:0000313" key="12">
    <source>
        <dbReference type="Proteomes" id="UP001223586"/>
    </source>
</evidence>
<dbReference type="PANTHER" id="PTHR45453">
    <property type="entry name" value="PHOSPHATE REGULON SENSOR PROTEIN PHOR"/>
    <property type="match status" value="1"/>
</dbReference>
<keyword evidence="4" id="KW-0597">Phosphoprotein</keyword>
<keyword evidence="6" id="KW-0547">Nucleotide-binding</keyword>
<evidence type="ECO:0000256" key="4">
    <source>
        <dbReference type="ARBA" id="ARBA00022553"/>
    </source>
</evidence>
<dbReference type="PRINTS" id="PR00344">
    <property type="entry name" value="BCTRLSENSOR"/>
</dbReference>
<evidence type="ECO:0000256" key="5">
    <source>
        <dbReference type="ARBA" id="ARBA00022679"/>
    </source>
</evidence>
<dbReference type="PANTHER" id="PTHR45453:SF1">
    <property type="entry name" value="PHOSPHATE REGULON SENSOR PROTEIN PHOR"/>
    <property type="match status" value="1"/>
</dbReference>
<comment type="catalytic activity">
    <reaction evidence="1">
        <text>ATP + protein L-histidine = ADP + protein N-phospho-L-histidine.</text>
        <dbReference type="EC" id="2.7.13.3"/>
    </reaction>
</comment>
<accession>A0ABT9WU42</accession>
<keyword evidence="8" id="KW-0067">ATP-binding</keyword>
<evidence type="ECO:0000256" key="8">
    <source>
        <dbReference type="ARBA" id="ARBA00022840"/>
    </source>
</evidence>
<sequence length="313" mass="35563">MTIFLLAIILVLICALCFQFQKYKARTVNLTLIHNKLQQITTEHSNEKLLVFTGDRALIPLLIEINQLLDHHHKVLADYAKTERSMKKMISNVSHDLKTPLTVVLGYLEMMMIDKKMSAEETTALHSKVYQKTIEVLELIEQFFDLAKLEAGDQELEITKVHMNEICRQNILAFYDVLTVKGFNVHIEIPDEPVFARGNEETLNRIFNNLIANAILHGGEGKTVGLTLKSDEHAVYVDIWDKGKGIAALYQDEVFERMYTLEDSRNKASQGSGLGLTITKRLVETLGGTIHLSSQPYVKTSFSLTLKRMDHSF</sequence>
<dbReference type="Pfam" id="PF02518">
    <property type="entry name" value="HATPase_c"/>
    <property type="match status" value="1"/>
</dbReference>
<evidence type="ECO:0000256" key="6">
    <source>
        <dbReference type="ARBA" id="ARBA00022741"/>
    </source>
</evidence>
<evidence type="ECO:0000313" key="11">
    <source>
        <dbReference type="EMBL" id="MDQ0176812.1"/>
    </source>
</evidence>
<dbReference type="InterPro" id="IPR050351">
    <property type="entry name" value="BphY/WalK/GraS-like"/>
</dbReference>
<dbReference type="Pfam" id="PF00512">
    <property type="entry name" value="HisKA"/>
    <property type="match status" value="1"/>
</dbReference>
<organism evidence="11 12">
    <name type="scientific">Bacillus chungangensis</name>
    <dbReference type="NCBI Taxonomy" id="587633"/>
    <lineage>
        <taxon>Bacteria</taxon>
        <taxon>Bacillati</taxon>
        <taxon>Bacillota</taxon>
        <taxon>Bacilli</taxon>
        <taxon>Bacillales</taxon>
        <taxon>Bacillaceae</taxon>
        <taxon>Bacillus</taxon>
    </lineage>
</organism>
<keyword evidence="7 11" id="KW-0418">Kinase</keyword>
<evidence type="ECO:0000256" key="7">
    <source>
        <dbReference type="ARBA" id="ARBA00022777"/>
    </source>
</evidence>